<keyword evidence="2" id="KW-0472">Membrane</keyword>
<accession>A0A401ILP8</accession>
<proteinExistence type="predicted"/>
<feature type="transmembrane region" description="Helical" evidence="2">
    <location>
        <begin position="178"/>
        <end position="200"/>
    </location>
</feature>
<gene>
    <name evidence="3" type="ORF">AsFPU1_3600</name>
</gene>
<dbReference type="RefSeq" id="WP_125061166.1">
    <property type="nucleotide sequence ID" value="NZ_BDQK01000016.1"/>
</dbReference>
<feature type="transmembrane region" description="Helical" evidence="2">
    <location>
        <begin position="116"/>
        <end position="139"/>
    </location>
</feature>
<keyword evidence="2" id="KW-1133">Transmembrane helix</keyword>
<keyword evidence="4" id="KW-1185">Reference proteome</keyword>
<feature type="transmembrane region" description="Helical" evidence="2">
    <location>
        <begin position="145"/>
        <end position="171"/>
    </location>
</feature>
<evidence type="ECO:0000256" key="1">
    <source>
        <dbReference type="SAM" id="Coils"/>
    </source>
</evidence>
<reference evidence="4" key="1">
    <citation type="submission" date="2017-05" db="EMBL/GenBank/DDBJ databases">
        <title>Physiological properties and genetic analysis related to exopolysaccharide production of fresh-water unicellular cyanobacterium Aphanothece sacrum, Suizenji Nori, that has been cultured as a food source in Japan.</title>
        <authorList>
            <person name="Kanesaki Y."/>
            <person name="Yoshikawa S."/>
            <person name="Ohki K."/>
        </authorList>
    </citation>
    <scope>NUCLEOTIDE SEQUENCE [LARGE SCALE GENOMIC DNA]</scope>
    <source>
        <strain evidence="4">FPU1</strain>
    </source>
</reference>
<dbReference type="EMBL" id="BDQK01000016">
    <property type="protein sequence ID" value="GBF82172.1"/>
    <property type="molecule type" value="Genomic_DNA"/>
</dbReference>
<evidence type="ECO:0000313" key="4">
    <source>
        <dbReference type="Proteomes" id="UP000287247"/>
    </source>
</evidence>
<feature type="coiled-coil region" evidence="1">
    <location>
        <begin position="16"/>
        <end position="83"/>
    </location>
</feature>
<keyword evidence="1" id="KW-0175">Coiled coil</keyword>
<evidence type="ECO:0000256" key="2">
    <source>
        <dbReference type="SAM" id="Phobius"/>
    </source>
</evidence>
<sequence>MYNYQHQVKCDRQQLKQEEQETIAKVERDFLKLKQEIERDRQQLKQQQQEIIAKVERDRQELIQQQQEIIAKVERDRQELIQQQQKIFLPVSYTPSPALSEGLLIDTQKDISVEGVGFVIGGALAGVSTSAMIGGMGLVGKFGGIGLGLGTMTATGLMIGAATYGALTAIIEEDTTALAAMGLGTLGGVGISATVGSMGLSVGGTAFALGMTSMAAAGGIIGLGIYGLTKIVSDGTRDSKIYRNLEFLATIIREYEDERKWADLESGYLGIDAELQALKIAIANPN</sequence>
<organism evidence="3 4">
    <name type="scientific">Aphanothece sacrum FPU1</name>
    <dbReference type="NCBI Taxonomy" id="1920663"/>
    <lineage>
        <taxon>Bacteria</taxon>
        <taxon>Bacillati</taxon>
        <taxon>Cyanobacteriota</taxon>
        <taxon>Cyanophyceae</taxon>
        <taxon>Oscillatoriophycideae</taxon>
        <taxon>Chroococcales</taxon>
        <taxon>Aphanothecaceae</taxon>
        <taxon>Aphanothece</taxon>
    </lineage>
</organism>
<protein>
    <submittedName>
        <fullName evidence="3">WD40 repeat-containing protein</fullName>
    </submittedName>
</protein>
<evidence type="ECO:0000313" key="3">
    <source>
        <dbReference type="EMBL" id="GBF82172.1"/>
    </source>
</evidence>
<dbReference type="Proteomes" id="UP000287247">
    <property type="component" value="Unassembled WGS sequence"/>
</dbReference>
<comment type="caution">
    <text evidence="3">The sequence shown here is derived from an EMBL/GenBank/DDBJ whole genome shotgun (WGS) entry which is preliminary data.</text>
</comment>
<keyword evidence="2" id="KW-0812">Transmembrane</keyword>
<name>A0A401ILP8_APHSA</name>
<dbReference type="AlphaFoldDB" id="A0A401ILP8"/>
<feature type="transmembrane region" description="Helical" evidence="2">
    <location>
        <begin position="206"/>
        <end position="228"/>
    </location>
</feature>